<feature type="compositionally biased region" description="Polar residues" evidence="1">
    <location>
        <begin position="388"/>
        <end position="401"/>
    </location>
</feature>
<feature type="compositionally biased region" description="Low complexity" evidence="1">
    <location>
        <begin position="315"/>
        <end position="328"/>
    </location>
</feature>
<evidence type="ECO:0000313" key="2">
    <source>
        <dbReference type="EMBL" id="KAK4504642.1"/>
    </source>
</evidence>
<feature type="region of interest" description="Disordered" evidence="1">
    <location>
        <begin position="295"/>
        <end position="518"/>
    </location>
</feature>
<dbReference type="EMBL" id="JAXOVC010000002">
    <property type="protein sequence ID" value="KAK4504642.1"/>
    <property type="molecule type" value="Genomic_DNA"/>
</dbReference>
<feature type="compositionally biased region" description="Basic and acidic residues" evidence="1">
    <location>
        <begin position="507"/>
        <end position="517"/>
    </location>
</feature>
<name>A0ABR0ESX9_ZASCE</name>
<feature type="region of interest" description="Disordered" evidence="1">
    <location>
        <begin position="152"/>
        <end position="174"/>
    </location>
</feature>
<proteinExistence type="predicted"/>
<feature type="compositionally biased region" description="Basic and acidic residues" evidence="1">
    <location>
        <begin position="463"/>
        <end position="477"/>
    </location>
</feature>
<feature type="compositionally biased region" description="Polar residues" evidence="1">
    <location>
        <begin position="409"/>
        <end position="420"/>
    </location>
</feature>
<organism evidence="2 3">
    <name type="scientific">Zasmidium cellare</name>
    <name type="common">Wine cellar mold</name>
    <name type="synonym">Racodium cellare</name>
    <dbReference type="NCBI Taxonomy" id="395010"/>
    <lineage>
        <taxon>Eukaryota</taxon>
        <taxon>Fungi</taxon>
        <taxon>Dikarya</taxon>
        <taxon>Ascomycota</taxon>
        <taxon>Pezizomycotina</taxon>
        <taxon>Dothideomycetes</taxon>
        <taxon>Dothideomycetidae</taxon>
        <taxon>Mycosphaerellales</taxon>
        <taxon>Mycosphaerellaceae</taxon>
        <taxon>Zasmidium</taxon>
    </lineage>
</organism>
<evidence type="ECO:0000256" key="1">
    <source>
        <dbReference type="SAM" id="MobiDB-lite"/>
    </source>
</evidence>
<evidence type="ECO:0000313" key="3">
    <source>
        <dbReference type="Proteomes" id="UP001305779"/>
    </source>
</evidence>
<keyword evidence="3" id="KW-1185">Reference proteome</keyword>
<protein>
    <submittedName>
        <fullName evidence="2">Uncharacterized protein</fullName>
    </submittedName>
</protein>
<feature type="region of interest" description="Disordered" evidence="1">
    <location>
        <begin position="553"/>
        <end position="575"/>
    </location>
</feature>
<gene>
    <name evidence="2" type="ORF">PRZ48_002603</name>
</gene>
<comment type="caution">
    <text evidence="2">The sequence shown here is derived from an EMBL/GenBank/DDBJ whole genome shotgun (WGS) entry which is preliminary data.</text>
</comment>
<feature type="compositionally biased region" description="Basic and acidic residues" evidence="1">
    <location>
        <begin position="356"/>
        <end position="368"/>
    </location>
</feature>
<feature type="compositionally biased region" description="Acidic residues" evidence="1">
    <location>
        <begin position="484"/>
        <end position="495"/>
    </location>
</feature>
<accession>A0ABR0ESX9</accession>
<dbReference type="Proteomes" id="UP001305779">
    <property type="component" value="Unassembled WGS sequence"/>
</dbReference>
<reference evidence="2 3" key="1">
    <citation type="journal article" date="2023" name="G3 (Bethesda)">
        <title>A chromosome-level genome assembly of Zasmidium syzygii isolated from banana leaves.</title>
        <authorList>
            <person name="van Westerhoven A.C."/>
            <person name="Mehrabi R."/>
            <person name="Talebi R."/>
            <person name="Steentjes M.B.F."/>
            <person name="Corcolon B."/>
            <person name="Chong P.A."/>
            <person name="Kema G.H.J."/>
            <person name="Seidl M.F."/>
        </authorList>
    </citation>
    <scope>NUCLEOTIDE SEQUENCE [LARGE SCALE GENOMIC DNA]</scope>
    <source>
        <strain evidence="2 3">P124</strain>
    </source>
</reference>
<sequence>MGRIHTLGQDGSALTFPASSAVDWNFPSPTATPTSASFNQNHFQTPKTATLPSQFFQDAFSTPQMPGYATPRQPDYPSMTPMQRAQHTSSDTLRNNFYANMQAGGPVAGQVMPPPSQAGYQAPVVSPIYGYSQALPPQPGQAMAFDTSHMQTPPPTRGTSVKKPTPGQPIAFGTPSTIASRRFLTPQQVNTTQQQQPQAMPNNPMHFPHLQFSPDVYQFSNLGPASAPVFPQTQLLWEQTASPQMYNQQQNMLDDPFAPATTGAMGWPAMPIQQNNMQPVAFDTPVMSSFPVQAPMQRPASAAPVANNQTPQPPTLSSTTTSVDPSLVYSSPMRPVLQSVPRQVKARNNASKSAASRKDSANIDHQRSETATSADAIITPVSKGGLRRSNTTGTARPSSAHPTVGGDSLTRSNSTLQPPRTASPLKRVGKASLGSISEKKTPSRASVILTIDENGRARTQTTRAEDDSPEKAMRERYPGLFDSDSSDDESEEEEQTPSRSASFSFAKGEERKSKAAKLDAPVENLEGLTLPRSSSAASMKVTPSRAAIAAAAQLRRGGSLRKQTPSKNGQRRAASNAASFIDTAPMDVPSDRRQSMVNVDDSQMDWSGSTLNEHNRRWTIECLSHTPTNGHVVSISAKPTA</sequence>